<evidence type="ECO:0000259" key="3">
    <source>
        <dbReference type="PROSITE" id="PS50802"/>
    </source>
</evidence>
<dbReference type="GO" id="GO:0016579">
    <property type="term" value="P:protein deubiquitination"/>
    <property type="evidence" value="ECO:0007669"/>
    <property type="project" value="TreeGrafter"/>
</dbReference>
<dbReference type="Proteomes" id="UP000694866">
    <property type="component" value="Unplaced"/>
</dbReference>
<dbReference type="SUPFAM" id="SSF54001">
    <property type="entry name" value="Cysteine proteinases"/>
    <property type="match status" value="1"/>
</dbReference>
<evidence type="ECO:0000313" key="5">
    <source>
        <dbReference type="Proteomes" id="UP000694866"/>
    </source>
</evidence>
<feature type="region of interest" description="Disordered" evidence="2">
    <location>
        <begin position="1"/>
        <end position="39"/>
    </location>
</feature>
<accession>A0A9R1UA77</accession>
<evidence type="ECO:0000256" key="1">
    <source>
        <dbReference type="ARBA" id="ARBA00022801"/>
    </source>
</evidence>
<reference evidence="6" key="2">
    <citation type="submission" date="2025-04" db="UniProtKB">
        <authorList>
            <consortium name="RefSeq"/>
        </authorList>
    </citation>
    <scope>IDENTIFICATION</scope>
    <source>
        <strain evidence="6">USDA-PBARC FA_bdor</strain>
        <tissue evidence="6">Whole organism</tissue>
    </source>
</reference>
<dbReference type="CDD" id="cd22761">
    <property type="entry name" value="OTU_OTUD6"/>
    <property type="match status" value="1"/>
</dbReference>
<dbReference type="Gene3D" id="3.90.70.80">
    <property type="match status" value="1"/>
</dbReference>
<dbReference type="OrthoDB" id="415023at2759"/>
<name>A0A0C9QVT3_9HYME</name>
<dbReference type="InterPro" id="IPR049772">
    <property type="entry name" value="OTU_OTUD6"/>
</dbReference>
<dbReference type="GeneID" id="105272674"/>
<reference evidence="4" key="1">
    <citation type="submission" date="2015-01" db="EMBL/GenBank/DDBJ databases">
        <title>Transcriptome Assembly of Fopius arisanus.</title>
        <authorList>
            <person name="Geib S."/>
        </authorList>
    </citation>
    <scope>NUCLEOTIDE SEQUENCE</scope>
</reference>
<gene>
    <name evidence="4" type="primary">otud6b_1</name>
    <name evidence="6" type="synonym">LOC105272674</name>
    <name evidence="4" type="ORF">g.27851</name>
</gene>
<dbReference type="PANTHER" id="PTHR12419:SF10">
    <property type="entry name" value="DEUBIQUITINASE OTUD6B"/>
    <property type="match status" value="1"/>
</dbReference>
<dbReference type="InterPro" id="IPR038765">
    <property type="entry name" value="Papain-like_cys_pep_sf"/>
</dbReference>
<protein>
    <submittedName>
        <fullName evidence="6">OTU domain-containing protein 6B</fullName>
    </submittedName>
    <submittedName>
        <fullName evidence="4">Otud6b_1 protein</fullName>
    </submittedName>
</protein>
<dbReference type="KEGG" id="fas:105272674"/>
<dbReference type="PANTHER" id="PTHR12419">
    <property type="entry name" value="OTU DOMAIN CONTAINING PROTEIN"/>
    <property type="match status" value="1"/>
</dbReference>
<dbReference type="AlphaFoldDB" id="A0A0C9QVT3"/>
<organism evidence="4">
    <name type="scientific">Fopius arisanus</name>
    <dbReference type="NCBI Taxonomy" id="64838"/>
    <lineage>
        <taxon>Eukaryota</taxon>
        <taxon>Metazoa</taxon>
        <taxon>Ecdysozoa</taxon>
        <taxon>Arthropoda</taxon>
        <taxon>Hexapoda</taxon>
        <taxon>Insecta</taxon>
        <taxon>Pterygota</taxon>
        <taxon>Neoptera</taxon>
        <taxon>Endopterygota</taxon>
        <taxon>Hymenoptera</taxon>
        <taxon>Apocrita</taxon>
        <taxon>Ichneumonoidea</taxon>
        <taxon>Braconidae</taxon>
        <taxon>Opiinae</taxon>
        <taxon>Fopius</taxon>
    </lineage>
</organism>
<sequence>MAEEMNEEVLSKRHKKERREMQAQIQTLKKSICKGDKKRKREVTEEIMRMESDLDTRHEEELINFKLSQVTLTGLPSSETVINSDHDDDKDGKADVEIVQRISKAQRRRDKKALAERERSERIIEQETLNVFGKRTLEAEAIEKILCERDLKLYEIPSDGHCLYNAVAHQLKLLGDMPHGLQDLRTKTASHLRANMNDFLPFLSNPDSDELFSSEQYEKYCNDVANTSAWGGAIELQVLSQVLKCPIEVIQATGVPYIIGSEFEHSRKVTLTYHRHMYKLGAHYNSVSKIAKDEDS</sequence>
<dbReference type="InterPro" id="IPR003323">
    <property type="entry name" value="OTU_dom"/>
</dbReference>
<evidence type="ECO:0000313" key="4">
    <source>
        <dbReference type="EMBL" id="JAG77621.1"/>
    </source>
</evidence>
<accession>A0A0C9QVT3</accession>
<feature type="domain" description="OTU" evidence="3">
    <location>
        <begin position="151"/>
        <end position="290"/>
    </location>
</feature>
<dbReference type="InterPro" id="IPR050704">
    <property type="entry name" value="Peptidase_C85-like"/>
</dbReference>
<evidence type="ECO:0000256" key="2">
    <source>
        <dbReference type="SAM" id="MobiDB-lite"/>
    </source>
</evidence>
<dbReference type="RefSeq" id="XP_011313182.1">
    <property type="nucleotide sequence ID" value="XM_011314880.1"/>
</dbReference>
<dbReference type="GO" id="GO:0004843">
    <property type="term" value="F:cysteine-type deubiquitinase activity"/>
    <property type="evidence" value="ECO:0007669"/>
    <property type="project" value="TreeGrafter"/>
</dbReference>
<keyword evidence="1" id="KW-0378">Hydrolase</keyword>
<dbReference type="PROSITE" id="PS50802">
    <property type="entry name" value="OTU"/>
    <property type="match status" value="1"/>
</dbReference>
<dbReference type="MEROPS" id="C85.008"/>
<keyword evidence="5" id="KW-1185">Reference proteome</keyword>
<dbReference type="EMBL" id="GBYB01007854">
    <property type="protein sequence ID" value="JAG77621.1"/>
    <property type="molecule type" value="Transcribed_RNA"/>
</dbReference>
<proteinExistence type="predicted"/>
<evidence type="ECO:0000313" key="6">
    <source>
        <dbReference type="RefSeq" id="XP_011313182.1"/>
    </source>
</evidence>
<dbReference type="Pfam" id="PF02338">
    <property type="entry name" value="OTU"/>
    <property type="match status" value="1"/>
</dbReference>